<protein>
    <submittedName>
        <fullName evidence="1">Uncharacterized protein</fullName>
    </submittedName>
</protein>
<dbReference type="EMBL" id="CP097562">
    <property type="protein sequence ID" value="USF25012.1"/>
    <property type="molecule type" value="Genomic_DNA"/>
</dbReference>
<proteinExistence type="predicted"/>
<evidence type="ECO:0000313" key="1">
    <source>
        <dbReference type="EMBL" id="USF25012.1"/>
    </source>
</evidence>
<accession>V2RI08</accession>
<dbReference type="KEGG" id="msch:N508_002107"/>
<keyword evidence="2" id="KW-1185">Reference proteome</keyword>
<reference evidence="1" key="1">
    <citation type="journal article" date="2014" name="Genome Announc.">
        <title>Draft genome sequences of the altered schaedler flora, a defined bacterial community from gnotobiotic mice.</title>
        <authorList>
            <person name="Wannemuehler M.J."/>
            <person name="Overstreet A.M."/>
            <person name="Ward D.V."/>
            <person name="Phillips G.J."/>
        </authorList>
    </citation>
    <scope>NUCLEOTIDE SEQUENCE</scope>
    <source>
        <strain evidence="1">ASF457</strain>
    </source>
</reference>
<gene>
    <name evidence="1" type="ORF">N508_002107</name>
</gene>
<dbReference type="AlphaFoldDB" id="V2RI08"/>
<name>V2RI08_9BACT</name>
<dbReference type="PROSITE" id="PS51257">
    <property type="entry name" value="PROKAR_LIPOPROTEIN"/>
    <property type="match status" value="1"/>
</dbReference>
<reference evidence="1" key="2">
    <citation type="submission" date="2022-05" db="EMBL/GenBank/DDBJ databases">
        <authorList>
            <person name="Proctor A.L."/>
            <person name="Phillips G.J."/>
            <person name="Wannemuehler M.J."/>
        </authorList>
    </citation>
    <scope>NUCLEOTIDE SEQUENCE</scope>
    <source>
        <strain evidence="1">ASF457</strain>
    </source>
</reference>
<reference evidence="1" key="3">
    <citation type="submission" date="2022-06" db="EMBL/GenBank/DDBJ databases">
        <title>Resources to Facilitate Use of the Altered Schaedler Flora (ASF) Mouse Model to Study Microbiome Function.</title>
        <authorList>
            <person name="Proctor A."/>
            <person name="Parvinroo S."/>
            <person name="Richie T."/>
            <person name="Jia X."/>
            <person name="Lee S.T.M."/>
            <person name="Karp P.D."/>
            <person name="Paley S."/>
            <person name="Kostic A.D."/>
            <person name="Pierre J.F."/>
            <person name="Wannemuehler M.J."/>
            <person name="Phillips G.J."/>
        </authorList>
    </citation>
    <scope>NUCLEOTIDE SEQUENCE</scope>
    <source>
        <strain evidence="1">ASF457</strain>
    </source>
</reference>
<dbReference type="RefSeq" id="WP_023276651.1">
    <property type="nucleotide sequence ID" value="NZ_CP097562.1"/>
</dbReference>
<dbReference type="Proteomes" id="UP000017429">
    <property type="component" value="Chromosome"/>
</dbReference>
<evidence type="ECO:0000313" key="2">
    <source>
        <dbReference type="Proteomes" id="UP000017429"/>
    </source>
</evidence>
<organism evidence="1 2">
    <name type="scientific">Mucispirillum schaedleri ASF457</name>
    <dbReference type="NCBI Taxonomy" id="1379858"/>
    <lineage>
        <taxon>Bacteria</taxon>
        <taxon>Pseudomonadati</taxon>
        <taxon>Deferribacterota</taxon>
        <taxon>Deferribacteres</taxon>
        <taxon>Deferribacterales</taxon>
        <taxon>Mucispirillaceae</taxon>
        <taxon>Mucispirillum</taxon>
    </lineage>
</organism>
<sequence>MKKIFLLFSIAVFLYLFTGCLEETSLFNADFPPFNNIPDKFQGFSGTYKVTFFGSEFTRGNIVSNAELLNTYNDYYVTNNCQKAKELFPDIINKNGKNQCDESTEINLLTDNAVIYVFNNQISLKIKIQAAKGIAYKYLTYKYQYITFAPSDDLKGNEIEEYYYDSVNNDISVTAYKHSDDNHMITKQDEKTVKIEVIYNRKDINLDTPGDSINVKTKNTFILEKLDNNTIELINNNDYSF</sequence>